<dbReference type="SUPFAM" id="SSF54236">
    <property type="entry name" value="Ubiquitin-like"/>
    <property type="match status" value="1"/>
</dbReference>
<comment type="similarity">
    <text evidence="1">Belongs to the ubiquitin family.</text>
</comment>
<dbReference type="PRINTS" id="PR00348">
    <property type="entry name" value="UBIQUITIN"/>
</dbReference>
<evidence type="ECO:0000256" key="3">
    <source>
        <dbReference type="SAM" id="MobiDB-lite"/>
    </source>
</evidence>
<proteinExistence type="inferred from homology"/>
<evidence type="ECO:0000313" key="5">
    <source>
        <dbReference type="EMBL" id="KAF0432455.1"/>
    </source>
</evidence>
<dbReference type="EMBL" id="WTPW01001493">
    <property type="protein sequence ID" value="KAF0432455.1"/>
    <property type="molecule type" value="Genomic_DNA"/>
</dbReference>
<keyword evidence="2" id="KW-1017">Isopeptide bond</keyword>
<evidence type="ECO:0000259" key="4">
    <source>
        <dbReference type="PROSITE" id="PS50053"/>
    </source>
</evidence>
<feature type="region of interest" description="Disordered" evidence="3">
    <location>
        <begin position="83"/>
        <end position="129"/>
    </location>
</feature>
<dbReference type="InterPro" id="IPR029071">
    <property type="entry name" value="Ubiquitin-like_domsf"/>
</dbReference>
<reference evidence="5 6" key="1">
    <citation type="journal article" date="2019" name="Environ. Microbiol.">
        <title>At the nexus of three kingdoms: the genome of the mycorrhizal fungus Gigaspora margarita provides insights into plant, endobacterial and fungal interactions.</title>
        <authorList>
            <person name="Venice F."/>
            <person name="Ghignone S."/>
            <person name="Salvioli di Fossalunga A."/>
            <person name="Amselem J."/>
            <person name="Novero M."/>
            <person name="Xianan X."/>
            <person name="Sedzielewska Toro K."/>
            <person name="Morin E."/>
            <person name="Lipzen A."/>
            <person name="Grigoriev I.V."/>
            <person name="Henrissat B."/>
            <person name="Martin F.M."/>
            <person name="Bonfante P."/>
        </authorList>
    </citation>
    <scope>NUCLEOTIDE SEQUENCE [LARGE SCALE GENOMIC DNA]</scope>
    <source>
        <strain evidence="5 6">BEG34</strain>
    </source>
</reference>
<feature type="compositionally biased region" description="Basic and acidic residues" evidence="3">
    <location>
        <begin position="96"/>
        <end position="129"/>
    </location>
</feature>
<dbReference type="InterPro" id="IPR000643">
    <property type="entry name" value="Iodothyronine_deiodinase"/>
</dbReference>
<protein>
    <submittedName>
        <fullName evidence="5">Ubiquitin-domain-containing protein</fullName>
    </submittedName>
</protein>
<comment type="caution">
    <text evidence="5">The sequence shown here is derived from an EMBL/GenBank/DDBJ whole genome shotgun (WGS) entry which is preliminary data.</text>
</comment>
<sequence>MWIFVKTLTGKTLDIDVESSDTIDQVKQKIQDKDGIPPDQQRLIFACKQLEDGRTLSDYNIQKESTLHLVLRLCGGMFHETSGRTGFDELPPLPQDEERTLPQPEERTLSQSEERQQDSPRDEIHRNDGEDNSTCCISLFNMLKLLKIGKKKITPNNILENPVTITPKLPTTKEELLTLLREEERRRMSPELQELYRKVGNDPTCGKDWMDITDQMQHGLVREFGYSDEAVQLMRRAPQLYPDDPEFRTTQVYVRNNIANLGNLKEGMEAPDCPLIPLKYSDITIPNIYIEASEMTVPYMAVGATDNTDLPNQISLRSLCRSGRPLVLLAGSLTCPLYRYISHVLNDTYERYQTRADFYMIQIREAHASDVWPIGNIIDIKEHKNMTDRLAAAEEMVKSTQLKIPVLVDTMDNIFLNLYCPWPFRFFIVVEGILKLVGMPKEARYDTTDLVECLETLLNQ</sequence>
<dbReference type="SMART" id="SM00213">
    <property type="entry name" value="UBQ"/>
    <property type="match status" value="1"/>
</dbReference>
<dbReference type="Pfam" id="PF00837">
    <property type="entry name" value="T4_deiodinase"/>
    <property type="match status" value="1"/>
</dbReference>
<dbReference type="OrthoDB" id="428577at2759"/>
<dbReference type="InterPro" id="IPR000626">
    <property type="entry name" value="Ubiquitin-like_dom"/>
</dbReference>
<dbReference type="Gene3D" id="3.10.20.90">
    <property type="entry name" value="Phosphatidylinositol 3-kinase Catalytic Subunit, Chain A, domain 1"/>
    <property type="match status" value="1"/>
</dbReference>
<dbReference type="Proteomes" id="UP000439903">
    <property type="component" value="Unassembled WGS sequence"/>
</dbReference>
<dbReference type="Pfam" id="PF00240">
    <property type="entry name" value="ubiquitin"/>
    <property type="match status" value="1"/>
</dbReference>
<dbReference type="InterPro" id="IPR019956">
    <property type="entry name" value="Ubiquitin_dom"/>
</dbReference>
<gene>
    <name evidence="5" type="ORF">F8M41_005219</name>
</gene>
<evidence type="ECO:0000313" key="6">
    <source>
        <dbReference type="Proteomes" id="UP000439903"/>
    </source>
</evidence>
<dbReference type="PROSITE" id="PS50053">
    <property type="entry name" value="UBIQUITIN_2"/>
    <property type="match status" value="1"/>
</dbReference>
<evidence type="ECO:0000256" key="1">
    <source>
        <dbReference type="ARBA" id="ARBA00008430"/>
    </source>
</evidence>
<dbReference type="FunFam" id="3.10.20.90:FF:000009">
    <property type="entry name" value="Ubiquitin-60S ribosomal protein"/>
    <property type="match status" value="1"/>
</dbReference>
<keyword evidence="6" id="KW-1185">Reference proteome</keyword>
<dbReference type="PANTHER" id="PTHR10666">
    <property type="entry name" value="UBIQUITIN"/>
    <property type="match status" value="1"/>
</dbReference>
<dbReference type="AlphaFoldDB" id="A0A8H3XAE0"/>
<dbReference type="Gene3D" id="3.40.30.10">
    <property type="entry name" value="Glutaredoxin"/>
    <property type="match status" value="1"/>
</dbReference>
<dbReference type="InterPro" id="IPR050158">
    <property type="entry name" value="Ubiquitin_ubiquitin-like"/>
</dbReference>
<dbReference type="CDD" id="cd01803">
    <property type="entry name" value="Ubl_ubiquitin"/>
    <property type="match status" value="1"/>
</dbReference>
<accession>A0A8H3XAE0</accession>
<evidence type="ECO:0000256" key="2">
    <source>
        <dbReference type="ARBA" id="ARBA00022499"/>
    </source>
</evidence>
<organism evidence="5 6">
    <name type="scientific">Gigaspora margarita</name>
    <dbReference type="NCBI Taxonomy" id="4874"/>
    <lineage>
        <taxon>Eukaryota</taxon>
        <taxon>Fungi</taxon>
        <taxon>Fungi incertae sedis</taxon>
        <taxon>Mucoromycota</taxon>
        <taxon>Glomeromycotina</taxon>
        <taxon>Glomeromycetes</taxon>
        <taxon>Diversisporales</taxon>
        <taxon>Gigasporaceae</taxon>
        <taxon>Gigaspora</taxon>
    </lineage>
</organism>
<dbReference type="GO" id="GO:0004800">
    <property type="term" value="F:thyroxine 5'-deiodinase activity"/>
    <property type="evidence" value="ECO:0007669"/>
    <property type="project" value="InterPro"/>
</dbReference>
<name>A0A8H3XAE0_GIGMA</name>
<feature type="domain" description="Ubiquitin-like" evidence="4">
    <location>
        <begin position="1"/>
        <end position="76"/>
    </location>
</feature>